<dbReference type="EMBL" id="CP001338">
    <property type="protein sequence ID" value="ACL16093.1"/>
    <property type="molecule type" value="Genomic_DNA"/>
</dbReference>
<keyword evidence="2" id="KW-0378">Hydrolase</keyword>
<proteinExistence type="predicted"/>
<gene>
    <name evidence="4" type="ordered locus">Mpal_0729</name>
</gene>
<dbReference type="PANTHER" id="PTHR43146">
    <property type="entry name" value="CANCER-RELATED NUCLEOSIDE-TRIPHOSPHATASE"/>
    <property type="match status" value="1"/>
</dbReference>
<dbReference type="KEGG" id="mpl:Mpal_0729"/>
<dbReference type="Proteomes" id="UP000002457">
    <property type="component" value="Chromosome"/>
</dbReference>
<dbReference type="PANTHER" id="PTHR43146:SF1">
    <property type="entry name" value="CANCER-RELATED NUCLEOSIDE-TRIPHOSPHATASE"/>
    <property type="match status" value="1"/>
</dbReference>
<dbReference type="Pfam" id="PF03266">
    <property type="entry name" value="NTPase_1"/>
    <property type="match status" value="1"/>
</dbReference>
<dbReference type="InterPro" id="IPR004948">
    <property type="entry name" value="Nuc-triphosphatase_THEP1"/>
</dbReference>
<keyword evidence="4" id="KW-0418">Kinase</keyword>
<dbReference type="Gene3D" id="3.40.50.300">
    <property type="entry name" value="P-loop containing nucleotide triphosphate hydrolases"/>
    <property type="match status" value="1"/>
</dbReference>
<keyword evidence="5" id="KW-1185">Reference proteome</keyword>
<keyword evidence="3" id="KW-0067">ATP-binding</keyword>
<keyword evidence="1" id="KW-0547">Nucleotide-binding</keyword>
<accession>B8GG19</accession>
<dbReference type="InterPro" id="IPR027417">
    <property type="entry name" value="P-loop_NTPase"/>
</dbReference>
<protein>
    <submittedName>
        <fullName evidence="4">Nucleotide kinase-like protein</fullName>
    </submittedName>
</protein>
<dbReference type="GO" id="GO:0016301">
    <property type="term" value="F:kinase activity"/>
    <property type="evidence" value="ECO:0007669"/>
    <property type="project" value="UniProtKB-KW"/>
</dbReference>
<dbReference type="GO" id="GO:0005524">
    <property type="term" value="F:ATP binding"/>
    <property type="evidence" value="ECO:0007669"/>
    <property type="project" value="UniProtKB-KW"/>
</dbReference>
<evidence type="ECO:0000256" key="1">
    <source>
        <dbReference type="ARBA" id="ARBA00022741"/>
    </source>
</evidence>
<organism evidence="4 5">
    <name type="scientific">Methanosphaerula palustris (strain ATCC BAA-1556 / DSM 19958 / E1-9c)</name>
    <dbReference type="NCBI Taxonomy" id="521011"/>
    <lineage>
        <taxon>Archaea</taxon>
        <taxon>Methanobacteriati</taxon>
        <taxon>Methanobacteriota</taxon>
        <taxon>Stenosarchaea group</taxon>
        <taxon>Methanomicrobia</taxon>
        <taxon>Methanomicrobiales</taxon>
        <taxon>Methanoregulaceae</taxon>
        <taxon>Methanosphaerula</taxon>
    </lineage>
</organism>
<dbReference type="OrthoDB" id="52698at2157"/>
<evidence type="ECO:0000313" key="5">
    <source>
        <dbReference type="Proteomes" id="UP000002457"/>
    </source>
</evidence>
<sequence length="194" mass="21468">MTNGSPGSVDQRPPVFIITGDPGEGKTSFLMRVLAVLSAEGLQIRGIAAPGHICNGRRSGFTIQDLGTGISRELCSVIPSFESEHLGRFYFRPDGLSLGHRALHLDPRETTDLLVIDEVGRFELRGAVWADSIDRIVTMPYPPMIWTVRRSLVDAIAERWPMTSQVVVDIRSASHEAVVSELLETVERYRAEIL</sequence>
<dbReference type="GeneID" id="7270463"/>
<dbReference type="RefSeq" id="WP_012617412.1">
    <property type="nucleotide sequence ID" value="NC_011832.1"/>
</dbReference>
<dbReference type="STRING" id="521011.Mpal_0729"/>
<dbReference type="HOGENOM" id="CLU_104915_0_0_2"/>
<evidence type="ECO:0000256" key="2">
    <source>
        <dbReference type="ARBA" id="ARBA00022801"/>
    </source>
</evidence>
<keyword evidence="4" id="KW-0808">Transferase</keyword>
<evidence type="ECO:0000313" key="4">
    <source>
        <dbReference type="EMBL" id="ACL16093.1"/>
    </source>
</evidence>
<dbReference type="SUPFAM" id="SSF52540">
    <property type="entry name" value="P-loop containing nucleoside triphosphate hydrolases"/>
    <property type="match status" value="1"/>
</dbReference>
<dbReference type="eggNOG" id="arCOG01034">
    <property type="taxonomic scope" value="Archaea"/>
</dbReference>
<dbReference type="AlphaFoldDB" id="B8GG19"/>
<reference evidence="4 5" key="1">
    <citation type="journal article" date="2015" name="Genome Announc.">
        <title>Complete Genome Sequence of Methanosphaerula palustris E1-9CT, a Hydrogenotrophic Methanogen Isolated from a Minerotrophic Fen Peatland.</title>
        <authorList>
            <person name="Cadillo-Quiroz H."/>
            <person name="Browne P."/>
            <person name="Kyrpides N."/>
            <person name="Woyke T."/>
            <person name="Goodwin L."/>
            <person name="Detter C."/>
            <person name="Yavitt J.B."/>
            <person name="Zinder S.H."/>
        </authorList>
    </citation>
    <scope>NUCLEOTIDE SEQUENCE [LARGE SCALE GENOMIC DNA]</scope>
    <source>
        <strain evidence="5">ATCC BAA-1556 / DSM 19958 / E1-9c</strain>
    </source>
</reference>
<dbReference type="GO" id="GO:0017111">
    <property type="term" value="F:ribonucleoside triphosphate phosphatase activity"/>
    <property type="evidence" value="ECO:0007669"/>
    <property type="project" value="InterPro"/>
</dbReference>
<evidence type="ECO:0000256" key="3">
    <source>
        <dbReference type="ARBA" id="ARBA00022840"/>
    </source>
</evidence>
<name>B8GG19_METPE</name>